<feature type="domain" description="Zn(2)-C6 fungal-type" evidence="9">
    <location>
        <begin position="76"/>
        <end position="105"/>
    </location>
</feature>
<feature type="compositionally biased region" description="Basic and acidic residues" evidence="8">
    <location>
        <begin position="1"/>
        <end position="18"/>
    </location>
</feature>
<keyword evidence="3" id="KW-0862">Zinc</keyword>
<dbReference type="Pfam" id="PF00172">
    <property type="entry name" value="Zn_clus"/>
    <property type="match status" value="1"/>
</dbReference>
<evidence type="ECO:0000313" key="11">
    <source>
        <dbReference type="Proteomes" id="UP001345827"/>
    </source>
</evidence>
<feature type="region of interest" description="Disordered" evidence="8">
    <location>
        <begin position="1"/>
        <end position="39"/>
    </location>
</feature>
<evidence type="ECO:0000256" key="8">
    <source>
        <dbReference type="SAM" id="MobiDB-lite"/>
    </source>
</evidence>
<evidence type="ECO:0000313" key="10">
    <source>
        <dbReference type="EMBL" id="KAK5532809.1"/>
    </source>
</evidence>
<evidence type="ECO:0000256" key="4">
    <source>
        <dbReference type="ARBA" id="ARBA00023015"/>
    </source>
</evidence>
<dbReference type="SMART" id="SM00066">
    <property type="entry name" value="GAL4"/>
    <property type="match status" value="1"/>
</dbReference>
<dbReference type="PROSITE" id="PS00463">
    <property type="entry name" value="ZN2_CY6_FUNGAL_1"/>
    <property type="match status" value="1"/>
</dbReference>
<evidence type="ECO:0000259" key="9">
    <source>
        <dbReference type="PROSITE" id="PS50048"/>
    </source>
</evidence>
<keyword evidence="4" id="KW-0805">Transcription regulation</keyword>
<keyword evidence="11" id="KW-1185">Reference proteome</keyword>
<dbReference type="GO" id="GO:0005634">
    <property type="term" value="C:nucleus"/>
    <property type="evidence" value="ECO:0007669"/>
    <property type="project" value="UniProtKB-SubCell"/>
</dbReference>
<dbReference type="PANTHER" id="PTHR31313:SF81">
    <property type="entry name" value="TY1 ENHANCER ACTIVATOR"/>
    <property type="match status" value="1"/>
</dbReference>
<dbReference type="EMBL" id="JAXLQG010000014">
    <property type="protein sequence ID" value="KAK5532809.1"/>
    <property type="molecule type" value="Genomic_DNA"/>
</dbReference>
<dbReference type="GO" id="GO:0000981">
    <property type="term" value="F:DNA-binding transcription factor activity, RNA polymerase II-specific"/>
    <property type="evidence" value="ECO:0007669"/>
    <property type="project" value="InterPro"/>
</dbReference>
<keyword evidence="2" id="KW-0479">Metal-binding</keyword>
<feature type="compositionally biased region" description="Polar residues" evidence="8">
    <location>
        <begin position="28"/>
        <end position="39"/>
    </location>
</feature>
<dbReference type="InterPro" id="IPR051615">
    <property type="entry name" value="Transcr_Regulatory_Elem"/>
</dbReference>
<keyword evidence="7" id="KW-0539">Nucleus</keyword>
<protein>
    <recommendedName>
        <fullName evidence="9">Zn(2)-C6 fungal-type domain-containing protein</fullName>
    </recommendedName>
</protein>
<feature type="compositionally biased region" description="Low complexity" evidence="8">
    <location>
        <begin position="192"/>
        <end position="201"/>
    </location>
</feature>
<name>A0AAV9Q4A8_9PEZI</name>
<dbReference type="Proteomes" id="UP001345827">
    <property type="component" value="Unassembled WGS sequence"/>
</dbReference>
<dbReference type="PANTHER" id="PTHR31313">
    <property type="entry name" value="TY1 ENHANCER ACTIVATOR"/>
    <property type="match status" value="1"/>
</dbReference>
<dbReference type="SUPFAM" id="SSF57701">
    <property type="entry name" value="Zn2/Cys6 DNA-binding domain"/>
    <property type="match status" value="1"/>
</dbReference>
<reference evidence="10 11" key="1">
    <citation type="submission" date="2023-06" db="EMBL/GenBank/DDBJ databases">
        <title>Black Yeasts Isolated from many extreme environments.</title>
        <authorList>
            <person name="Coleine C."/>
            <person name="Stajich J.E."/>
            <person name="Selbmann L."/>
        </authorList>
    </citation>
    <scope>NUCLEOTIDE SEQUENCE [LARGE SCALE GENOMIC DNA]</scope>
    <source>
        <strain evidence="10 11">CCFEE 5887</strain>
    </source>
</reference>
<evidence type="ECO:0000256" key="6">
    <source>
        <dbReference type="ARBA" id="ARBA00023163"/>
    </source>
</evidence>
<dbReference type="GO" id="GO:0008270">
    <property type="term" value="F:zinc ion binding"/>
    <property type="evidence" value="ECO:0007669"/>
    <property type="project" value="InterPro"/>
</dbReference>
<accession>A0AAV9Q4A8</accession>
<dbReference type="Gene3D" id="4.10.240.10">
    <property type="entry name" value="Zn(2)-C6 fungal-type DNA-binding domain"/>
    <property type="match status" value="1"/>
</dbReference>
<evidence type="ECO:0000256" key="3">
    <source>
        <dbReference type="ARBA" id="ARBA00022833"/>
    </source>
</evidence>
<dbReference type="AlphaFoldDB" id="A0AAV9Q4A8"/>
<comment type="subcellular location">
    <subcellularLocation>
        <location evidence="1">Nucleus</location>
    </subcellularLocation>
</comment>
<keyword evidence="6" id="KW-0804">Transcription</keyword>
<evidence type="ECO:0000256" key="7">
    <source>
        <dbReference type="ARBA" id="ARBA00023242"/>
    </source>
</evidence>
<dbReference type="CDD" id="cd00067">
    <property type="entry name" value="GAL4"/>
    <property type="match status" value="1"/>
</dbReference>
<organism evidence="10 11">
    <name type="scientific">Vermiconidia calcicola</name>
    <dbReference type="NCBI Taxonomy" id="1690605"/>
    <lineage>
        <taxon>Eukaryota</taxon>
        <taxon>Fungi</taxon>
        <taxon>Dikarya</taxon>
        <taxon>Ascomycota</taxon>
        <taxon>Pezizomycotina</taxon>
        <taxon>Dothideomycetes</taxon>
        <taxon>Dothideomycetidae</taxon>
        <taxon>Mycosphaerellales</taxon>
        <taxon>Extremaceae</taxon>
        <taxon>Vermiconidia</taxon>
    </lineage>
</organism>
<sequence>MPAQSRDLRHTPSRDSRHTASVPRQEIHSQGTSHDSNAQIPRQILPRPQEASADVPTPLLPAERYVRRYRTNVTVACDHCKIKRVKCCGKNPCSRCMSKSLSCSYGQGSDGRRGRSSGSEVQALSERVEQYHRFFDILRTIPASDAVRILHHFRSPPANTNMADLLDSSDDAALAGALQFAESLASPPSTPDDPSTPASSDYGAHQLAPPASPIARGGNTAVMEPQYATISDQFDMFGLGRGTIPTGNQSTCDNEFRPQTGTLNCMPASPASTEIVPAPWYTHTTNFQQTSAWLKQDIDQMSLCLDSRKKGDHSSRQGR</sequence>
<gene>
    <name evidence="10" type="ORF">LTR25_007513</name>
</gene>
<evidence type="ECO:0000256" key="1">
    <source>
        <dbReference type="ARBA" id="ARBA00004123"/>
    </source>
</evidence>
<dbReference type="GO" id="GO:0003677">
    <property type="term" value="F:DNA binding"/>
    <property type="evidence" value="ECO:0007669"/>
    <property type="project" value="UniProtKB-KW"/>
</dbReference>
<evidence type="ECO:0000256" key="2">
    <source>
        <dbReference type="ARBA" id="ARBA00022723"/>
    </source>
</evidence>
<dbReference type="PROSITE" id="PS50048">
    <property type="entry name" value="ZN2_CY6_FUNGAL_2"/>
    <property type="match status" value="1"/>
</dbReference>
<proteinExistence type="predicted"/>
<evidence type="ECO:0000256" key="5">
    <source>
        <dbReference type="ARBA" id="ARBA00023125"/>
    </source>
</evidence>
<keyword evidence="5" id="KW-0238">DNA-binding</keyword>
<dbReference type="InterPro" id="IPR001138">
    <property type="entry name" value="Zn2Cys6_DnaBD"/>
</dbReference>
<dbReference type="InterPro" id="IPR036864">
    <property type="entry name" value="Zn2-C6_fun-type_DNA-bd_sf"/>
</dbReference>
<feature type="region of interest" description="Disordered" evidence="8">
    <location>
        <begin position="183"/>
        <end position="218"/>
    </location>
</feature>
<comment type="caution">
    <text evidence="10">The sequence shown here is derived from an EMBL/GenBank/DDBJ whole genome shotgun (WGS) entry which is preliminary data.</text>
</comment>